<sequence>MARVFNSSGIRKTAGALAATALAAGAMVAGAAPASADTVLAVTYPVTDASSTYINSTDSTVKLGPGEMKARLTLETGALESDLVLPPARGEFKQFGVIPVGVTITLLPTGPAVGQADPNTGAITATAKAHIKLSNLVVAGIPTPIGSYCKTETPATIPVASEAGWDVVQGGTLSGTYTIPKFEHCLLATPLINLIVPGAGNKVSLKLGPGVFPS</sequence>
<keyword evidence="1" id="KW-0732">Signal</keyword>
<dbReference type="RefSeq" id="WP_116021327.1">
    <property type="nucleotide sequence ID" value="NZ_QTTT01000001.1"/>
</dbReference>
<name>A0A3D9SI10_9ACTN</name>
<evidence type="ECO:0008006" key="4">
    <source>
        <dbReference type="Google" id="ProtNLM"/>
    </source>
</evidence>
<comment type="caution">
    <text evidence="2">The sequence shown here is derived from an EMBL/GenBank/DDBJ whole genome shotgun (WGS) entry which is preliminary data.</text>
</comment>
<feature type="chain" id="PRO_5038511500" description="Dehydratase" evidence="1">
    <location>
        <begin position="32"/>
        <end position="214"/>
    </location>
</feature>
<evidence type="ECO:0000313" key="3">
    <source>
        <dbReference type="Proteomes" id="UP000256661"/>
    </source>
</evidence>
<dbReference type="OrthoDB" id="4863392at2"/>
<accession>A0A3D9SI10</accession>
<protein>
    <recommendedName>
        <fullName evidence="4">Dehydratase</fullName>
    </recommendedName>
</protein>
<dbReference type="Proteomes" id="UP000256661">
    <property type="component" value="Unassembled WGS sequence"/>
</dbReference>
<evidence type="ECO:0000256" key="1">
    <source>
        <dbReference type="SAM" id="SignalP"/>
    </source>
</evidence>
<reference evidence="2 3" key="1">
    <citation type="submission" date="2018-08" db="EMBL/GenBank/DDBJ databases">
        <title>Sequencing the genomes of 1000 actinobacteria strains.</title>
        <authorList>
            <person name="Klenk H.-P."/>
        </authorList>
    </citation>
    <scope>NUCLEOTIDE SEQUENCE [LARGE SCALE GENOMIC DNA]</scope>
    <source>
        <strain evidence="2 3">DSM 43927</strain>
    </source>
</reference>
<dbReference type="EMBL" id="QTTT01000001">
    <property type="protein sequence ID" value="REE95549.1"/>
    <property type="molecule type" value="Genomic_DNA"/>
</dbReference>
<dbReference type="AlphaFoldDB" id="A0A3D9SI10"/>
<organism evidence="2 3">
    <name type="scientific">Thermomonospora umbrina</name>
    <dbReference type="NCBI Taxonomy" id="111806"/>
    <lineage>
        <taxon>Bacteria</taxon>
        <taxon>Bacillati</taxon>
        <taxon>Actinomycetota</taxon>
        <taxon>Actinomycetes</taxon>
        <taxon>Streptosporangiales</taxon>
        <taxon>Thermomonosporaceae</taxon>
        <taxon>Thermomonospora</taxon>
    </lineage>
</organism>
<feature type="signal peptide" evidence="1">
    <location>
        <begin position="1"/>
        <end position="31"/>
    </location>
</feature>
<proteinExistence type="predicted"/>
<gene>
    <name evidence="2" type="ORF">DFJ69_0939</name>
</gene>
<evidence type="ECO:0000313" key="2">
    <source>
        <dbReference type="EMBL" id="REE95549.1"/>
    </source>
</evidence>
<keyword evidence="3" id="KW-1185">Reference proteome</keyword>